<comment type="caution">
    <text evidence="1">The sequence shown here is derived from an EMBL/GenBank/DDBJ whole genome shotgun (WGS) entry which is preliminary data.</text>
</comment>
<name>A0A073IX15_9RHOB</name>
<evidence type="ECO:0000313" key="2">
    <source>
        <dbReference type="Proteomes" id="UP000027746"/>
    </source>
</evidence>
<gene>
    <name evidence="1" type="ORF">SUH3_24245</name>
</gene>
<evidence type="ECO:0000313" key="1">
    <source>
        <dbReference type="EMBL" id="KEJ94893.1"/>
    </source>
</evidence>
<dbReference type="EMBL" id="JAMD01000009">
    <property type="protein sequence ID" value="KEJ94893.1"/>
    <property type="molecule type" value="Genomic_DNA"/>
</dbReference>
<dbReference type="AlphaFoldDB" id="A0A073IX15"/>
<dbReference type="Proteomes" id="UP000027746">
    <property type="component" value="Unassembled WGS sequence"/>
</dbReference>
<dbReference type="RefSeq" id="WP_143186783.1">
    <property type="nucleotide sequence ID" value="NZ_CP054599.1"/>
</dbReference>
<reference evidence="1 2" key="1">
    <citation type="submission" date="2014-01" db="EMBL/GenBank/DDBJ databases">
        <title>Sulfitobacter sp. H3 (MCCC 1A00686) Genome Sequencing.</title>
        <authorList>
            <person name="Lai Q."/>
            <person name="Hong Z."/>
        </authorList>
    </citation>
    <scope>NUCLEOTIDE SEQUENCE [LARGE SCALE GENOMIC DNA]</scope>
    <source>
        <strain evidence="1 2">H3</strain>
    </source>
</reference>
<dbReference type="GeneID" id="68868471"/>
<proteinExistence type="predicted"/>
<organism evidence="1 2">
    <name type="scientific">Pseudosulfitobacter pseudonitzschiae</name>
    <dbReference type="NCBI Taxonomy" id="1402135"/>
    <lineage>
        <taxon>Bacteria</taxon>
        <taxon>Pseudomonadati</taxon>
        <taxon>Pseudomonadota</taxon>
        <taxon>Alphaproteobacteria</taxon>
        <taxon>Rhodobacterales</taxon>
        <taxon>Roseobacteraceae</taxon>
        <taxon>Pseudosulfitobacter</taxon>
    </lineage>
</organism>
<keyword evidence="2" id="KW-1185">Reference proteome</keyword>
<protein>
    <submittedName>
        <fullName evidence="1">Uncharacterized protein</fullName>
    </submittedName>
</protein>
<sequence length="237" mass="26853">MKNLPHWCTGPAEILKHGFSLLSEDTDSNRRLAMICIDNAVELTAKTFLSLPKRITAVEISRKQRDAYSATFPDLLDGLETHAAAKVIGLNLGEVEWFHRLRNQLYHQGDGLTVERAKVEAYAEIAEQLFNSLFEVSFSFSNTRATTKLGEFFALWIRIEKAIVGRNMLRQGNLDGYAREMLAEPSNSHSENWMKYRFLRELRNKVAHGEVAAEEAISDEVIADAEVIADILEAQRK</sequence>
<accession>A0A073IX15</accession>
<dbReference type="OrthoDB" id="3034904at2"/>